<comment type="similarity">
    <text evidence="1">Belongs to the protein-tyrosine phosphatase family. Non-receptor class subfamily.</text>
</comment>
<evidence type="ECO:0000256" key="3">
    <source>
        <dbReference type="SAM" id="Phobius"/>
    </source>
</evidence>
<dbReference type="GO" id="GO:1990444">
    <property type="term" value="F:F-box domain binding"/>
    <property type="evidence" value="ECO:0007669"/>
    <property type="project" value="TreeGrafter"/>
</dbReference>
<sequence>MAEKANDTPLGQDVPYVRTVPFSDKQRLLDLPRYSLPPPTVIFRDENGFKPTVCVGRNDFQRTSDAYGNHAFLNTLNDLLKLEMHHKMSTWAYEMRRDAQAILPFLFLGPVSAAKDPSFIKCAGITLMIAARSGNAAKARPSLLHPDRISTTAGLVTMTCDFEGSHDLFPKLRLTIKAINEHLLNTCSRVPIQDVSDVRGKVFIFCETGNERSAIVVAAYLIAVFGVSAISAIHLIQSQRFSLTMDDRGKKMLADFYDLVQAEYEVSASNASEALSARQLNVQGDPSTPLAQPAKRGIDDVYDSDVDMEYELEGPPDRNRHGVAPFADMLD</sequence>
<keyword evidence="6" id="KW-1185">Reference proteome</keyword>
<feature type="domain" description="Tyrosine specific protein phosphatases" evidence="4">
    <location>
        <begin position="181"/>
        <end position="251"/>
    </location>
</feature>
<dbReference type="EMBL" id="KN847323">
    <property type="protein sequence ID" value="KIW49264.1"/>
    <property type="molecule type" value="Genomic_DNA"/>
</dbReference>
<dbReference type="PROSITE" id="PS50056">
    <property type="entry name" value="TYR_PHOSPHATASE_2"/>
    <property type="match status" value="1"/>
</dbReference>
<dbReference type="PANTHER" id="PTHR46588">
    <property type="entry name" value="SERINE/THREONINE/TYROSINE-INTERACTING PROTEIN"/>
    <property type="match status" value="1"/>
</dbReference>
<organism evidence="5 6">
    <name type="scientific">Exophiala xenobiotica</name>
    <dbReference type="NCBI Taxonomy" id="348802"/>
    <lineage>
        <taxon>Eukaryota</taxon>
        <taxon>Fungi</taxon>
        <taxon>Dikarya</taxon>
        <taxon>Ascomycota</taxon>
        <taxon>Pezizomycotina</taxon>
        <taxon>Eurotiomycetes</taxon>
        <taxon>Chaetothyriomycetidae</taxon>
        <taxon>Chaetothyriales</taxon>
        <taxon>Herpotrichiellaceae</taxon>
        <taxon>Exophiala</taxon>
    </lineage>
</organism>
<dbReference type="SUPFAM" id="SSF52799">
    <property type="entry name" value="(Phosphotyrosine protein) phosphatases II"/>
    <property type="match status" value="1"/>
</dbReference>
<keyword evidence="3" id="KW-0812">Transmembrane</keyword>
<protein>
    <recommendedName>
        <fullName evidence="4">Tyrosine specific protein phosphatases domain-containing protein</fullName>
    </recommendedName>
</protein>
<name>A0A0D2EN15_9EURO</name>
<keyword evidence="3" id="KW-0472">Membrane</keyword>
<accession>A0A0D2EN15</accession>
<evidence type="ECO:0000256" key="2">
    <source>
        <dbReference type="SAM" id="MobiDB-lite"/>
    </source>
</evidence>
<dbReference type="InterPro" id="IPR029021">
    <property type="entry name" value="Prot-tyrosine_phosphatase-like"/>
</dbReference>
<dbReference type="HOGENOM" id="CLU_049471_0_0_1"/>
<evidence type="ECO:0000313" key="5">
    <source>
        <dbReference type="EMBL" id="KIW49264.1"/>
    </source>
</evidence>
<dbReference type="InterPro" id="IPR052449">
    <property type="entry name" value="STYX-Interacting_Phosphatase"/>
</dbReference>
<dbReference type="SMART" id="SM00195">
    <property type="entry name" value="DSPc"/>
    <property type="match status" value="1"/>
</dbReference>
<dbReference type="GO" id="GO:0140096">
    <property type="term" value="F:catalytic activity, acting on a protein"/>
    <property type="evidence" value="ECO:0007669"/>
    <property type="project" value="UniProtKB-ARBA"/>
</dbReference>
<evidence type="ECO:0000256" key="1">
    <source>
        <dbReference type="ARBA" id="ARBA00009649"/>
    </source>
</evidence>
<evidence type="ECO:0000313" key="6">
    <source>
        <dbReference type="Proteomes" id="UP000054342"/>
    </source>
</evidence>
<gene>
    <name evidence="5" type="ORF">PV05_10958</name>
</gene>
<evidence type="ECO:0000259" key="4">
    <source>
        <dbReference type="PROSITE" id="PS50056"/>
    </source>
</evidence>
<dbReference type="InterPro" id="IPR000340">
    <property type="entry name" value="Dual-sp_phosphatase_cat-dom"/>
</dbReference>
<dbReference type="GO" id="GO:0005654">
    <property type="term" value="C:nucleoplasm"/>
    <property type="evidence" value="ECO:0007669"/>
    <property type="project" value="TreeGrafter"/>
</dbReference>
<dbReference type="GO" id="GO:0070372">
    <property type="term" value="P:regulation of ERK1 and ERK2 cascade"/>
    <property type="evidence" value="ECO:0007669"/>
    <property type="project" value="TreeGrafter"/>
</dbReference>
<dbReference type="GO" id="GO:0005737">
    <property type="term" value="C:cytoplasm"/>
    <property type="evidence" value="ECO:0007669"/>
    <property type="project" value="TreeGrafter"/>
</dbReference>
<dbReference type="InterPro" id="IPR020422">
    <property type="entry name" value="TYR_PHOSPHATASE_DUAL_dom"/>
</dbReference>
<dbReference type="OrthoDB" id="10252009at2759"/>
<dbReference type="GO" id="GO:0062026">
    <property type="term" value="P:negative regulation of SCF-dependent proteasomal ubiquitin-dependent catabolic process"/>
    <property type="evidence" value="ECO:0007669"/>
    <property type="project" value="TreeGrafter"/>
</dbReference>
<dbReference type="CDD" id="cd14498">
    <property type="entry name" value="DSP"/>
    <property type="match status" value="1"/>
</dbReference>
<reference evidence="5 6" key="1">
    <citation type="submission" date="2015-01" db="EMBL/GenBank/DDBJ databases">
        <title>The Genome Sequence of Exophiala xenobiotica CBS118157.</title>
        <authorList>
            <consortium name="The Broad Institute Genomics Platform"/>
            <person name="Cuomo C."/>
            <person name="de Hoog S."/>
            <person name="Gorbushina A."/>
            <person name="Stielow B."/>
            <person name="Teixiera M."/>
            <person name="Abouelleil A."/>
            <person name="Chapman S.B."/>
            <person name="Priest M."/>
            <person name="Young S.K."/>
            <person name="Wortman J."/>
            <person name="Nusbaum C."/>
            <person name="Birren B."/>
        </authorList>
    </citation>
    <scope>NUCLEOTIDE SEQUENCE [LARGE SCALE GENOMIC DNA]</scope>
    <source>
        <strain evidence="5 6">CBS 118157</strain>
    </source>
</reference>
<feature type="transmembrane region" description="Helical" evidence="3">
    <location>
        <begin position="214"/>
        <end position="236"/>
    </location>
</feature>
<dbReference type="Proteomes" id="UP000054342">
    <property type="component" value="Unassembled WGS sequence"/>
</dbReference>
<dbReference type="GeneID" id="25332866"/>
<dbReference type="AlphaFoldDB" id="A0A0D2EN15"/>
<keyword evidence="3" id="KW-1133">Transmembrane helix</keyword>
<proteinExistence type="inferred from homology"/>
<dbReference type="PANTHER" id="PTHR46588:SF1">
    <property type="entry name" value="SERINE_THREONINE_TYROSINE-INTERACTING PROTEIN"/>
    <property type="match status" value="1"/>
</dbReference>
<dbReference type="Gene3D" id="3.90.190.10">
    <property type="entry name" value="Protein tyrosine phosphatase superfamily"/>
    <property type="match status" value="1"/>
</dbReference>
<dbReference type="InterPro" id="IPR000387">
    <property type="entry name" value="Tyr_Pase_dom"/>
</dbReference>
<dbReference type="RefSeq" id="XP_013309848.1">
    <property type="nucleotide sequence ID" value="XM_013454394.1"/>
</dbReference>
<dbReference type="STRING" id="348802.A0A0D2EN15"/>
<dbReference type="Pfam" id="PF00782">
    <property type="entry name" value="DSPc"/>
    <property type="match status" value="1"/>
</dbReference>
<feature type="region of interest" description="Disordered" evidence="2">
    <location>
        <begin position="310"/>
        <end position="331"/>
    </location>
</feature>